<dbReference type="InterPro" id="IPR036899">
    <property type="entry name" value="Ribosomal_uL13_sf"/>
</dbReference>
<dbReference type="FunFam" id="3.90.1180.10:FF:000001">
    <property type="entry name" value="50S ribosomal protein L13"/>
    <property type="match status" value="1"/>
</dbReference>
<keyword evidence="4 6" id="KW-0687">Ribonucleoprotein</keyword>
<organism evidence="9 10">
    <name type="scientific">Abditibacterium utsteinense</name>
    <dbReference type="NCBI Taxonomy" id="1960156"/>
    <lineage>
        <taxon>Bacteria</taxon>
        <taxon>Pseudomonadati</taxon>
        <taxon>Abditibacteriota</taxon>
        <taxon>Abditibacteriia</taxon>
        <taxon>Abditibacteriales</taxon>
        <taxon>Abditibacteriaceae</taxon>
        <taxon>Abditibacterium</taxon>
    </lineage>
</organism>
<dbReference type="CDD" id="cd00392">
    <property type="entry name" value="Ribosomal_L13"/>
    <property type="match status" value="1"/>
</dbReference>
<gene>
    <name evidence="6 8" type="primary">rplM</name>
    <name evidence="9" type="ORF">B1R32_108186</name>
</gene>
<dbReference type="FunCoup" id="A0A2S8ST45">
    <property type="interactions" value="469"/>
</dbReference>
<dbReference type="Pfam" id="PF00572">
    <property type="entry name" value="Ribosomal_L13"/>
    <property type="match status" value="1"/>
</dbReference>
<evidence type="ECO:0000313" key="9">
    <source>
        <dbReference type="EMBL" id="PQV63975.1"/>
    </source>
</evidence>
<evidence type="ECO:0000256" key="4">
    <source>
        <dbReference type="ARBA" id="ARBA00023274"/>
    </source>
</evidence>
<dbReference type="Proteomes" id="UP000237684">
    <property type="component" value="Unassembled WGS sequence"/>
</dbReference>
<evidence type="ECO:0000313" key="10">
    <source>
        <dbReference type="Proteomes" id="UP000237684"/>
    </source>
</evidence>
<comment type="function">
    <text evidence="6 8">This protein is one of the early assembly proteins of the 50S ribosomal subunit, although it is not seen to bind rRNA by itself. It is important during the early stages of 50S assembly.</text>
</comment>
<dbReference type="InterPro" id="IPR005822">
    <property type="entry name" value="Ribosomal_uL13"/>
</dbReference>
<evidence type="ECO:0000256" key="2">
    <source>
        <dbReference type="ARBA" id="ARBA00011838"/>
    </source>
</evidence>
<dbReference type="GO" id="GO:0017148">
    <property type="term" value="P:negative regulation of translation"/>
    <property type="evidence" value="ECO:0007669"/>
    <property type="project" value="TreeGrafter"/>
</dbReference>
<comment type="subunit">
    <text evidence="2 6">Part of the 50S ribosomal subunit.</text>
</comment>
<comment type="caution">
    <text evidence="9">The sequence shown here is derived from an EMBL/GenBank/DDBJ whole genome shotgun (WGS) entry which is preliminary data.</text>
</comment>
<keyword evidence="10" id="KW-1185">Reference proteome</keyword>
<dbReference type="InterPro" id="IPR023563">
    <property type="entry name" value="Ribosomal_uL13_CS"/>
</dbReference>
<proteinExistence type="inferred from homology"/>
<dbReference type="PANTHER" id="PTHR11545:SF2">
    <property type="entry name" value="LARGE RIBOSOMAL SUBUNIT PROTEIN UL13M"/>
    <property type="match status" value="1"/>
</dbReference>
<accession>A0A2S8ST45</accession>
<dbReference type="EMBL" id="NIGF01000008">
    <property type="protein sequence ID" value="PQV63975.1"/>
    <property type="molecule type" value="Genomic_DNA"/>
</dbReference>
<protein>
    <recommendedName>
        <fullName evidence="5 6">Large ribosomal subunit protein uL13</fullName>
    </recommendedName>
</protein>
<evidence type="ECO:0000256" key="8">
    <source>
        <dbReference type="RuleBase" id="RU003878"/>
    </source>
</evidence>
<sequence>MSAAGAAPGTLLDPGELLMATLQQKSYHAKAGEVERNWFVVDADGQTVGRLASRIAHILRGKHKPSFTPSLDTGDFVIVLNAEKVVFKGAKMEDKIYYRTTTRPGSMKRTTAQAMINTHPQRVLEEAVKGMLPKNTLGHQQLLKLRIFAGTSHPHAAQNPQPLVLENLGG</sequence>
<dbReference type="InParanoid" id="A0A2S8ST45"/>
<dbReference type="PROSITE" id="PS00783">
    <property type="entry name" value="RIBOSOMAL_L13"/>
    <property type="match status" value="1"/>
</dbReference>
<dbReference type="InterPro" id="IPR005823">
    <property type="entry name" value="Ribosomal_uL13_bac-type"/>
</dbReference>
<dbReference type="GO" id="GO:0003735">
    <property type="term" value="F:structural constituent of ribosome"/>
    <property type="evidence" value="ECO:0007669"/>
    <property type="project" value="InterPro"/>
</dbReference>
<evidence type="ECO:0000256" key="3">
    <source>
        <dbReference type="ARBA" id="ARBA00022980"/>
    </source>
</evidence>
<evidence type="ECO:0000256" key="6">
    <source>
        <dbReference type="HAMAP-Rule" id="MF_01366"/>
    </source>
</evidence>
<dbReference type="PANTHER" id="PTHR11545">
    <property type="entry name" value="RIBOSOMAL PROTEIN L13"/>
    <property type="match status" value="1"/>
</dbReference>
<evidence type="ECO:0000256" key="7">
    <source>
        <dbReference type="RuleBase" id="RU003877"/>
    </source>
</evidence>
<dbReference type="SUPFAM" id="SSF52161">
    <property type="entry name" value="Ribosomal protein L13"/>
    <property type="match status" value="1"/>
</dbReference>
<dbReference type="GO" id="GO:0003729">
    <property type="term" value="F:mRNA binding"/>
    <property type="evidence" value="ECO:0007669"/>
    <property type="project" value="UniProtKB-ARBA"/>
</dbReference>
<keyword evidence="3 6" id="KW-0689">Ribosomal protein</keyword>
<evidence type="ECO:0000256" key="5">
    <source>
        <dbReference type="ARBA" id="ARBA00035201"/>
    </source>
</evidence>
<name>A0A2S8ST45_9BACT</name>
<dbReference type="Gene3D" id="3.90.1180.10">
    <property type="entry name" value="Ribosomal protein L13"/>
    <property type="match status" value="1"/>
</dbReference>
<evidence type="ECO:0000256" key="1">
    <source>
        <dbReference type="ARBA" id="ARBA00006227"/>
    </source>
</evidence>
<dbReference type="AlphaFoldDB" id="A0A2S8ST45"/>
<dbReference type="NCBIfam" id="TIGR01066">
    <property type="entry name" value="rplM_bact"/>
    <property type="match status" value="1"/>
</dbReference>
<dbReference type="HAMAP" id="MF_01366">
    <property type="entry name" value="Ribosomal_uL13"/>
    <property type="match status" value="1"/>
</dbReference>
<dbReference type="GO" id="GO:0006412">
    <property type="term" value="P:translation"/>
    <property type="evidence" value="ECO:0007669"/>
    <property type="project" value="UniProtKB-UniRule"/>
</dbReference>
<dbReference type="GO" id="GO:0022625">
    <property type="term" value="C:cytosolic large ribosomal subunit"/>
    <property type="evidence" value="ECO:0007669"/>
    <property type="project" value="TreeGrafter"/>
</dbReference>
<reference evidence="9 10" key="1">
    <citation type="journal article" date="2018" name="Syst. Appl. Microbiol.">
        <title>Abditibacterium utsteinense sp. nov., the first cultivated member of candidate phylum FBP, isolated from ice-free Antarctic soil samples.</title>
        <authorList>
            <person name="Tahon G."/>
            <person name="Tytgat B."/>
            <person name="Lebbe L."/>
            <person name="Carlier A."/>
            <person name="Willems A."/>
        </authorList>
    </citation>
    <scope>NUCLEOTIDE SEQUENCE [LARGE SCALE GENOMIC DNA]</scope>
    <source>
        <strain evidence="9 10">LMG 29911</strain>
    </source>
</reference>
<comment type="similarity">
    <text evidence="1 6 7">Belongs to the universal ribosomal protein uL13 family.</text>
</comment>